<dbReference type="PANTHER" id="PTHR43180">
    <property type="entry name" value="3-OXOACYL-(ACYL-CARRIER-PROTEIN) REDUCTASE (AFU_ORTHOLOGUE AFUA_6G11210)"/>
    <property type="match status" value="1"/>
</dbReference>
<evidence type="ECO:0000313" key="4">
    <source>
        <dbReference type="EMBL" id="GIH75631.1"/>
    </source>
</evidence>
<evidence type="ECO:0000256" key="2">
    <source>
        <dbReference type="ARBA" id="ARBA00023002"/>
    </source>
</evidence>
<evidence type="ECO:0000256" key="3">
    <source>
        <dbReference type="RuleBase" id="RU000363"/>
    </source>
</evidence>
<dbReference type="Gene3D" id="3.40.50.720">
    <property type="entry name" value="NAD(P)-binding Rossmann-like Domain"/>
    <property type="match status" value="1"/>
</dbReference>
<reference evidence="4 5" key="1">
    <citation type="submission" date="2021-01" db="EMBL/GenBank/DDBJ databases">
        <title>Whole genome shotgun sequence of Planobispora longispora NBRC 13918.</title>
        <authorList>
            <person name="Komaki H."/>
            <person name="Tamura T."/>
        </authorList>
    </citation>
    <scope>NUCLEOTIDE SEQUENCE [LARGE SCALE GENOMIC DNA]</scope>
    <source>
        <strain evidence="4 5">NBRC 13918</strain>
    </source>
</reference>
<evidence type="ECO:0000256" key="1">
    <source>
        <dbReference type="ARBA" id="ARBA00006484"/>
    </source>
</evidence>
<evidence type="ECO:0000313" key="5">
    <source>
        <dbReference type="Proteomes" id="UP000616724"/>
    </source>
</evidence>
<comment type="caution">
    <text evidence="4">The sequence shown here is derived from an EMBL/GenBank/DDBJ whole genome shotgun (WGS) entry which is preliminary data.</text>
</comment>
<dbReference type="FunFam" id="3.40.50.720:FF:000084">
    <property type="entry name" value="Short-chain dehydrogenase reductase"/>
    <property type="match status" value="1"/>
</dbReference>
<name>A0A8J3W595_9ACTN</name>
<dbReference type="RefSeq" id="WP_239316114.1">
    <property type="nucleotide sequence ID" value="NZ_BOOH01000017.1"/>
</dbReference>
<sequence>MSQTDNQFAGDGAGMLSGVGGSRPAEAAGAVRSDRLEGKVALVTGGGNGIGAGVARRLAAGGAKVVVADVDDAAGKGVAEEIGGIFVRCDVTRLEENEAAVAAAVDRYGRLDLAFLNAGISSGCGLGEDFDIRRYRLAMGVNLDGVVFGAHAAMPALLAAGGGTIVATASMAGIVGIPSDPIYAANKHAVVGLVRSLAQDLAPRGIKVQALCPSFADTAILGEGKALLEQIGFPILEVSAVVETFFQLLDSDGTGECWFVIPGRESQPFAFRRAPGPRA</sequence>
<comment type="similarity">
    <text evidence="1 3">Belongs to the short-chain dehydrogenases/reductases (SDR) family.</text>
</comment>
<dbReference type="SUPFAM" id="SSF51735">
    <property type="entry name" value="NAD(P)-binding Rossmann-fold domains"/>
    <property type="match status" value="1"/>
</dbReference>
<keyword evidence="2" id="KW-0560">Oxidoreductase</keyword>
<dbReference type="GO" id="GO:0016491">
    <property type="term" value="F:oxidoreductase activity"/>
    <property type="evidence" value="ECO:0007669"/>
    <property type="project" value="UniProtKB-KW"/>
</dbReference>
<gene>
    <name evidence="4" type="ORF">Plo01_20600</name>
</gene>
<dbReference type="PRINTS" id="PR00081">
    <property type="entry name" value="GDHRDH"/>
</dbReference>
<protein>
    <submittedName>
        <fullName evidence="4">Dehydrogenase</fullName>
    </submittedName>
</protein>
<dbReference type="EMBL" id="BOOH01000017">
    <property type="protein sequence ID" value="GIH75631.1"/>
    <property type="molecule type" value="Genomic_DNA"/>
</dbReference>
<dbReference type="PANTHER" id="PTHR43180:SF33">
    <property type="entry name" value="15-HYDROXYPROSTAGLANDIN DEHYDROGENASE [NAD(+)]-LIKE"/>
    <property type="match status" value="1"/>
</dbReference>
<proteinExistence type="inferred from homology"/>
<dbReference type="Pfam" id="PF00106">
    <property type="entry name" value="adh_short"/>
    <property type="match status" value="1"/>
</dbReference>
<dbReference type="AlphaFoldDB" id="A0A8J3W595"/>
<keyword evidence="5" id="KW-1185">Reference proteome</keyword>
<organism evidence="4 5">
    <name type="scientific">Planobispora longispora</name>
    <dbReference type="NCBI Taxonomy" id="28887"/>
    <lineage>
        <taxon>Bacteria</taxon>
        <taxon>Bacillati</taxon>
        <taxon>Actinomycetota</taxon>
        <taxon>Actinomycetes</taxon>
        <taxon>Streptosporangiales</taxon>
        <taxon>Streptosporangiaceae</taxon>
        <taxon>Planobispora</taxon>
    </lineage>
</organism>
<dbReference type="InterPro" id="IPR002347">
    <property type="entry name" value="SDR_fam"/>
</dbReference>
<dbReference type="Proteomes" id="UP000616724">
    <property type="component" value="Unassembled WGS sequence"/>
</dbReference>
<dbReference type="PRINTS" id="PR00080">
    <property type="entry name" value="SDRFAMILY"/>
</dbReference>
<accession>A0A8J3W595</accession>
<dbReference type="InterPro" id="IPR036291">
    <property type="entry name" value="NAD(P)-bd_dom_sf"/>
</dbReference>